<feature type="region of interest" description="Disordered" evidence="7">
    <location>
        <begin position="1"/>
        <end position="22"/>
    </location>
</feature>
<sequence>MALSQPVLSFLRPLGPPRPSSFRHLLRFSTASRLSLEASASPPSASASAASTSSTPSPPQSRDADIAAAEAATDADNPTSPIPSLKALPSQRVPSPASQLQKELKFHVARTPSNFLPVYKDAKAGGNKHLTTVRKITGDATQLRDELSELLALPKGHAFINPVTGHVVVKGWYKNQIVKYLESKNF</sequence>
<reference evidence="8" key="1">
    <citation type="journal article" date="2020" name="Stud. Mycol.">
        <title>101 Dothideomycetes genomes: a test case for predicting lifestyles and emergence of pathogens.</title>
        <authorList>
            <person name="Haridas S."/>
            <person name="Albert R."/>
            <person name="Binder M."/>
            <person name="Bloem J."/>
            <person name="Labutti K."/>
            <person name="Salamov A."/>
            <person name="Andreopoulos B."/>
            <person name="Baker S."/>
            <person name="Barry K."/>
            <person name="Bills G."/>
            <person name="Bluhm B."/>
            <person name="Cannon C."/>
            <person name="Castanera R."/>
            <person name="Culley D."/>
            <person name="Daum C."/>
            <person name="Ezra D."/>
            <person name="Gonzalez J."/>
            <person name="Henrissat B."/>
            <person name="Kuo A."/>
            <person name="Liang C."/>
            <person name="Lipzen A."/>
            <person name="Lutzoni F."/>
            <person name="Magnuson J."/>
            <person name="Mondo S."/>
            <person name="Nolan M."/>
            <person name="Ohm R."/>
            <person name="Pangilinan J."/>
            <person name="Park H.-J."/>
            <person name="Ramirez L."/>
            <person name="Alfaro M."/>
            <person name="Sun H."/>
            <person name="Tritt A."/>
            <person name="Yoshinaga Y."/>
            <person name="Zwiers L.-H."/>
            <person name="Turgeon B."/>
            <person name="Goodwin S."/>
            <person name="Spatafora J."/>
            <person name="Crous P."/>
            <person name="Grigoriev I."/>
        </authorList>
    </citation>
    <scope>NUCLEOTIDE SEQUENCE</scope>
    <source>
        <strain evidence="8">CBS 269.34</strain>
    </source>
</reference>
<evidence type="ECO:0000313" key="9">
    <source>
        <dbReference type="Proteomes" id="UP000799750"/>
    </source>
</evidence>
<evidence type="ECO:0000256" key="4">
    <source>
        <dbReference type="ARBA" id="ARBA00023128"/>
    </source>
</evidence>
<proteinExistence type="inferred from homology"/>
<dbReference type="PANTHER" id="PTHR13477:SF0">
    <property type="entry name" value="LARGE RIBOSOMAL SUBUNIT PROTEIN ML49"/>
    <property type="match status" value="1"/>
</dbReference>
<evidence type="ECO:0000256" key="5">
    <source>
        <dbReference type="ARBA" id="ARBA00023274"/>
    </source>
</evidence>
<feature type="region of interest" description="Disordered" evidence="7">
    <location>
        <begin position="36"/>
        <end position="98"/>
    </location>
</feature>
<keyword evidence="9" id="KW-1185">Reference proteome</keyword>
<dbReference type="OrthoDB" id="19439at2759"/>
<evidence type="ECO:0000256" key="3">
    <source>
        <dbReference type="ARBA" id="ARBA00022980"/>
    </source>
</evidence>
<evidence type="ECO:0000256" key="2">
    <source>
        <dbReference type="ARBA" id="ARBA00005677"/>
    </source>
</evidence>
<dbReference type="EMBL" id="MU004183">
    <property type="protein sequence ID" value="KAF2500525.1"/>
    <property type="molecule type" value="Genomic_DNA"/>
</dbReference>
<dbReference type="PANTHER" id="PTHR13477">
    <property type="entry name" value="MITOCHONDRIAL 39S RIBOSOMAL PROTEIN L49"/>
    <property type="match status" value="1"/>
</dbReference>
<evidence type="ECO:0000256" key="1">
    <source>
        <dbReference type="ARBA" id="ARBA00004173"/>
    </source>
</evidence>
<feature type="compositionally biased region" description="Low complexity" evidence="7">
    <location>
        <begin position="36"/>
        <end position="55"/>
    </location>
</feature>
<dbReference type="Pfam" id="PF05046">
    <property type="entry name" value="Img2"/>
    <property type="match status" value="1"/>
</dbReference>
<keyword evidence="3" id="KW-0689">Ribosomal protein</keyword>
<protein>
    <recommendedName>
        <fullName evidence="6">Large ribosomal subunit protein mL49</fullName>
    </recommendedName>
</protein>
<feature type="compositionally biased region" description="Low complexity" evidence="7">
    <location>
        <begin position="66"/>
        <end position="76"/>
    </location>
</feature>
<accession>A0A6A6R6U3</accession>
<dbReference type="InterPro" id="IPR007740">
    <property type="entry name" value="Ribosomal_mL49"/>
</dbReference>
<dbReference type="GO" id="GO:0005762">
    <property type="term" value="C:mitochondrial large ribosomal subunit"/>
    <property type="evidence" value="ECO:0007669"/>
    <property type="project" value="TreeGrafter"/>
</dbReference>
<evidence type="ECO:0000256" key="7">
    <source>
        <dbReference type="SAM" id="MobiDB-lite"/>
    </source>
</evidence>
<dbReference type="GO" id="GO:0003735">
    <property type="term" value="F:structural constituent of ribosome"/>
    <property type="evidence" value="ECO:0007669"/>
    <property type="project" value="InterPro"/>
</dbReference>
<evidence type="ECO:0000256" key="6">
    <source>
        <dbReference type="ARBA" id="ARBA00035191"/>
    </source>
</evidence>
<evidence type="ECO:0000313" key="8">
    <source>
        <dbReference type="EMBL" id="KAF2500525.1"/>
    </source>
</evidence>
<comment type="similarity">
    <text evidence="2">Belongs to the mitochondrion-specific ribosomal protein mL49 family.</text>
</comment>
<dbReference type="Gene3D" id="3.30.780.10">
    <property type="entry name" value="SUI1-like domain"/>
    <property type="match status" value="1"/>
</dbReference>
<keyword evidence="5" id="KW-0687">Ribonucleoprotein</keyword>
<name>A0A6A6R6U3_9PEZI</name>
<keyword evidence="4" id="KW-0496">Mitochondrion</keyword>
<comment type="subcellular location">
    <subcellularLocation>
        <location evidence="1">Mitochondrion</location>
    </subcellularLocation>
</comment>
<organism evidence="8 9">
    <name type="scientific">Lophium mytilinum</name>
    <dbReference type="NCBI Taxonomy" id="390894"/>
    <lineage>
        <taxon>Eukaryota</taxon>
        <taxon>Fungi</taxon>
        <taxon>Dikarya</taxon>
        <taxon>Ascomycota</taxon>
        <taxon>Pezizomycotina</taxon>
        <taxon>Dothideomycetes</taxon>
        <taxon>Pleosporomycetidae</taxon>
        <taxon>Mytilinidiales</taxon>
        <taxon>Mytilinidiaceae</taxon>
        <taxon>Lophium</taxon>
    </lineage>
</organism>
<dbReference type="AlphaFoldDB" id="A0A6A6R6U3"/>
<dbReference type="GO" id="GO:0006412">
    <property type="term" value="P:translation"/>
    <property type="evidence" value="ECO:0007669"/>
    <property type="project" value="InterPro"/>
</dbReference>
<gene>
    <name evidence="8" type="ORF">BU16DRAFT_523297</name>
</gene>
<dbReference type="Proteomes" id="UP000799750">
    <property type="component" value="Unassembled WGS sequence"/>
</dbReference>